<keyword evidence="4" id="KW-0863">Zinc-finger</keyword>
<evidence type="ECO:0000256" key="1">
    <source>
        <dbReference type="ARBA" id="ARBA00023015"/>
    </source>
</evidence>
<keyword evidence="2" id="KW-0804">Transcription</keyword>
<keyword evidence="1" id="KW-0805">Transcription regulation</keyword>
<dbReference type="InterPro" id="IPR013088">
    <property type="entry name" value="Znf_NHR/GATA"/>
</dbReference>
<feature type="domain" description="GATA-type" evidence="6">
    <location>
        <begin position="212"/>
        <end position="247"/>
    </location>
</feature>
<evidence type="ECO:0000313" key="8">
    <source>
        <dbReference type="Proteomes" id="UP000827092"/>
    </source>
</evidence>
<dbReference type="Proteomes" id="UP000827092">
    <property type="component" value="Unassembled WGS sequence"/>
</dbReference>
<proteinExistence type="predicted"/>
<dbReference type="GO" id="GO:0048599">
    <property type="term" value="P:oocyte development"/>
    <property type="evidence" value="ECO:0007669"/>
    <property type="project" value="TreeGrafter"/>
</dbReference>
<dbReference type="AlphaFoldDB" id="A0AAV6VN80"/>
<dbReference type="EMBL" id="JAFNEN010000059">
    <property type="protein sequence ID" value="KAG8197006.1"/>
    <property type="molecule type" value="Genomic_DNA"/>
</dbReference>
<keyword evidence="4" id="KW-0862">Zinc</keyword>
<dbReference type="GO" id="GO:0007283">
    <property type="term" value="P:spermatogenesis"/>
    <property type="evidence" value="ECO:0007669"/>
    <property type="project" value="TreeGrafter"/>
</dbReference>
<dbReference type="InterPro" id="IPR000679">
    <property type="entry name" value="Znf_GATA"/>
</dbReference>
<evidence type="ECO:0000256" key="3">
    <source>
        <dbReference type="ARBA" id="ARBA00023242"/>
    </source>
</evidence>
<keyword evidence="4" id="KW-0479">Metal-binding</keyword>
<feature type="compositionally biased region" description="Polar residues" evidence="5">
    <location>
        <begin position="108"/>
        <end position="124"/>
    </location>
</feature>
<evidence type="ECO:0000313" key="7">
    <source>
        <dbReference type="EMBL" id="KAG8197006.1"/>
    </source>
</evidence>
<evidence type="ECO:0000256" key="5">
    <source>
        <dbReference type="SAM" id="MobiDB-lite"/>
    </source>
</evidence>
<dbReference type="PANTHER" id="PTHR47341:SF1">
    <property type="entry name" value="GATA-TYPE ZINC FINGER PROTEIN 1"/>
    <property type="match status" value="1"/>
</dbReference>
<dbReference type="InterPro" id="IPR053116">
    <property type="entry name" value="GATA-type_Znf_Regulator"/>
</dbReference>
<dbReference type="Gene3D" id="3.30.50.10">
    <property type="entry name" value="Erythroid Transcription Factor GATA-1, subunit A"/>
    <property type="match status" value="1"/>
</dbReference>
<protein>
    <recommendedName>
        <fullName evidence="6">GATA-type domain-containing protein</fullName>
    </recommendedName>
</protein>
<dbReference type="PROSITE" id="PS50114">
    <property type="entry name" value="GATA_ZN_FINGER_2"/>
    <property type="match status" value="1"/>
</dbReference>
<dbReference type="GO" id="GO:0043565">
    <property type="term" value="F:sequence-specific DNA binding"/>
    <property type="evidence" value="ECO:0007669"/>
    <property type="project" value="InterPro"/>
</dbReference>
<dbReference type="Pfam" id="PF00320">
    <property type="entry name" value="GATA"/>
    <property type="match status" value="1"/>
</dbReference>
<dbReference type="CDD" id="cd00202">
    <property type="entry name" value="ZnF_GATA"/>
    <property type="match status" value="1"/>
</dbReference>
<organism evidence="7 8">
    <name type="scientific">Oedothorax gibbosus</name>
    <dbReference type="NCBI Taxonomy" id="931172"/>
    <lineage>
        <taxon>Eukaryota</taxon>
        <taxon>Metazoa</taxon>
        <taxon>Ecdysozoa</taxon>
        <taxon>Arthropoda</taxon>
        <taxon>Chelicerata</taxon>
        <taxon>Arachnida</taxon>
        <taxon>Araneae</taxon>
        <taxon>Araneomorphae</taxon>
        <taxon>Entelegynae</taxon>
        <taxon>Araneoidea</taxon>
        <taxon>Linyphiidae</taxon>
        <taxon>Erigoninae</taxon>
        <taxon>Oedothorax</taxon>
    </lineage>
</organism>
<evidence type="ECO:0000256" key="4">
    <source>
        <dbReference type="PROSITE-ProRule" id="PRU00094"/>
    </source>
</evidence>
<dbReference type="SMART" id="SM00401">
    <property type="entry name" value="ZnF_GATA"/>
    <property type="match status" value="1"/>
</dbReference>
<evidence type="ECO:0000256" key="2">
    <source>
        <dbReference type="ARBA" id="ARBA00023163"/>
    </source>
</evidence>
<dbReference type="GO" id="GO:0005634">
    <property type="term" value="C:nucleus"/>
    <property type="evidence" value="ECO:0007669"/>
    <property type="project" value="TreeGrafter"/>
</dbReference>
<dbReference type="GO" id="GO:0008270">
    <property type="term" value="F:zinc ion binding"/>
    <property type="evidence" value="ECO:0007669"/>
    <property type="project" value="UniProtKB-KW"/>
</dbReference>
<feature type="region of interest" description="Disordered" evidence="5">
    <location>
        <begin position="104"/>
        <end position="136"/>
    </location>
</feature>
<evidence type="ECO:0000259" key="6">
    <source>
        <dbReference type="PROSITE" id="PS50114"/>
    </source>
</evidence>
<dbReference type="PRINTS" id="PR00619">
    <property type="entry name" value="GATAZNFINGER"/>
</dbReference>
<keyword evidence="8" id="KW-1185">Reference proteome</keyword>
<dbReference type="PANTHER" id="PTHR47341">
    <property type="entry name" value="GATA-TYPE ZINC FINGER PROTEIN 1"/>
    <property type="match status" value="1"/>
</dbReference>
<dbReference type="SUPFAM" id="SSF57716">
    <property type="entry name" value="Glucocorticoid receptor-like (DNA-binding domain)"/>
    <property type="match status" value="1"/>
</dbReference>
<comment type="caution">
    <text evidence="7">The sequence shown here is derived from an EMBL/GenBank/DDBJ whole genome shotgun (WGS) entry which is preliminary data.</text>
</comment>
<dbReference type="GO" id="GO:0006357">
    <property type="term" value="P:regulation of transcription by RNA polymerase II"/>
    <property type="evidence" value="ECO:0007669"/>
    <property type="project" value="TreeGrafter"/>
</dbReference>
<keyword evidence="3" id="KW-0539">Nucleus</keyword>
<gene>
    <name evidence="7" type="ORF">JTE90_004279</name>
</gene>
<reference evidence="7 8" key="1">
    <citation type="journal article" date="2022" name="Nat. Ecol. Evol.">
        <title>A masculinizing supergene underlies an exaggerated male reproductive morph in a spider.</title>
        <authorList>
            <person name="Hendrickx F."/>
            <person name="De Corte Z."/>
            <person name="Sonet G."/>
            <person name="Van Belleghem S.M."/>
            <person name="Kostlbacher S."/>
            <person name="Vangestel C."/>
        </authorList>
    </citation>
    <scope>NUCLEOTIDE SEQUENCE [LARGE SCALE GENOMIC DNA]</scope>
    <source>
        <strain evidence="7">W744_W776</strain>
    </source>
</reference>
<sequence length="283" mass="32130">MNLKKLKDTRSPLTHLTTFSMEFPIRFPAQFLNTSPLPYLRTGPSPYIGPYPTSYINFNPYIVTNPAPLLANISPLPCSSNDAVAGSDTSDLAMDTSGELFIHEDSSSENQDPNDSGISCTDSESGTEKSPSEVLKVRGCRKRKSFEPSRTLPLDDPKFRGVTVTMENRLVNKEWMFVMHSSMSLPPRKKRKFRAYVDSSDEEDCNNNITPITEEKHCASCSVKKTPLWRDAEDGTPLCNACGIRYKKYKLRCGTCWHIPKKDEFRPTCQYCGSFYEYIYPRR</sequence>
<accession>A0AAV6VN80</accession>
<name>A0AAV6VN80_9ARAC</name>